<dbReference type="GO" id="GO:0003723">
    <property type="term" value="F:RNA binding"/>
    <property type="evidence" value="ECO:0007669"/>
    <property type="project" value="UniProtKB-KW"/>
</dbReference>
<dbReference type="GO" id="GO:0005737">
    <property type="term" value="C:cytoplasm"/>
    <property type="evidence" value="ECO:0007669"/>
    <property type="project" value="TreeGrafter"/>
</dbReference>
<evidence type="ECO:0000256" key="7">
    <source>
        <dbReference type="ARBA" id="ARBA00022723"/>
    </source>
</evidence>
<dbReference type="InterPro" id="IPR029063">
    <property type="entry name" value="SAM-dependent_MTases_sf"/>
</dbReference>
<keyword evidence="7" id="KW-0479">Metal-binding</keyword>
<evidence type="ECO:0000256" key="4">
    <source>
        <dbReference type="ARBA" id="ARBA00022603"/>
    </source>
</evidence>
<dbReference type="GO" id="GO:0046872">
    <property type="term" value="F:metal ion binding"/>
    <property type="evidence" value="ECO:0007669"/>
    <property type="project" value="UniProtKB-KW"/>
</dbReference>
<evidence type="ECO:0000256" key="8">
    <source>
        <dbReference type="ARBA" id="ARBA00022842"/>
    </source>
</evidence>
<name>A0AA36CYP3_9BILA</name>
<evidence type="ECO:0000256" key="11">
    <source>
        <dbReference type="ARBA" id="ARBA00035025"/>
    </source>
</evidence>
<sequence>MEPDGFLPEEVLTERREFILNSLNQLYSEADKFVIPPIPEKKPVKADDHHIEFPHHENKRLFRPPLQVQRNRHAYDKLFEAKEQGVNVKKIAVLGCGALSFERYLSLNLHRIGAEHVISIDICYEDAHHGVDSLKNYAESHKRLFGRIFAHPAIVEVWKGDIKEFHNCLNDVDVVICLEVIEHMPLEDADKVLFNILHNIKPKVAIISTPNHEYNQKFPGMDKKFRHDDHHFEFNTVEFTEWTERLRKGSGYSAEVDYVGYLENNESDSDGGFCPFELQVKYAAKYAKESGKDPVRGGATQFVVYKKVEAPTVDVVPHPRDSSSYSRIGCVLIPYGKSAVLRFAAQRSLCDYLEAGKHNEETLESLCDRTYYPVYLRKVIAAAEPKYQRLLREYEEEACINMSNGSHNYIAAMSKEVDGEAQWILHVPDTIPVKELCDYLRDVDY</sequence>
<comment type="similarity">
    <text evidence="2">Belongs to the methyltransferase superfamily. HEN1 family.</text>
</comment>
<accession>A0AA36CYP3</accession>
<dbReference type="GO" id="GO:0090486">
    <property type="term" value="F:small RNA 2'-O-methyltransferase activity"/>
    <property type="evidence" value="ECO:0007669"/>
    <property type="project" value="UniProtKB-EC"/>
</dbReference>
<comment type="catalytic activity">
    <reaction evidence="12">
        <text>small RNA 3'-end nucleotide + S-adenosyl-L-methionine = small RNA 3'-end 2'-O-methylnucleotide + S-adenosyl-L-homocysteine + H(+)</text>
        <dbReference type="Rhea" id="RHEA:37887"/>
        <dbReference type="Rhea" id="RHEA-COMP:10415"/>
        <dbReference type="Rhea" id="RHEA-COMP:10416"/>
        <dbReference type="ChEBI" id="CHEBI:15378"/>
        <dbReference type="ChEBI" id="CHEBI:57856"/>
        <dbReference type="ChEBI" id="CHEBI:59789"/>
        <dbReference type="ChEBI" id="CHEBI:74896"/>
        <dbReference type="ChEBI" id="CHEBI:74898"/>
        <dbReference type="EC" id="2.1.1.386"/>
    </reaction>
</comment>
<dbReference type="Proteomes" id="UP001177023">
    <property type="component" value="Unassembled WGS sequence"/>
</dbReference>
<dbReference type="GO" id="GO:0001510">
    <property type="term" value="P:RNA methylation"/>
    <property type="evidence" value="ECO:0007669"/>
    <property type="project" value="InterPro"/>
</dbReference>
<evidence type="ECO:0000256" key="10">
    <source>
        <dbReference type="ARBA" id="ARBA00023158"/>
    </source>
</evidence>
<evidence type="ECO:0000256" key="12">
    <source>
        <dbReference type="ARBA" id="ARBA00048418"/>
    </source>
</evidence>
<dbReference type="GO" id="GO:0030422">
    <property type="term" value="P:siRNA processing"/>
    <property type="evidence" value="ECO:0007669"/>
    <property type="project" value="TreeGrafter"/>
</dbReference>
<dbReference type="PANTHER" id="PTHR21404">
    <property type="entry name" value="HEN1"/>
    <property type="match status" value="1"/>
</dbReference>
<keyword evidence="8" id="KW-0460">Magnesium</keyword>
<gene>
    <name evidence="13" type="ORF">MSPICULIGERA_LOCUS15792</name>
</gene>
<comment type="cofactor">
    <cofactor evidence="1">
        <name>Mg(2+)</name>
        <dbReference type="ChEBI" id="CHEBI:18420"/>
    </cofactor>
</comment>
<dbReference type="GO" id="GO:0034587">
    <property type="term" value="P:piRNA processing"/>
    <property type="evidence" value="ECO:0007669"/>
    <property type="project" value="TreeGrafter"/>
</dbReference>
<keyword evidence="10" id="KW-0943">RNA-mediated gene silencing</keyword>
<evidence type="ECO:0000313" key="13">
    <source>
        <dbReference type="EMBL" id="CAJ0577520.1"/>
    </source>
</evidence>
<proteinExistence type="inferred from homology"/>
<evidence type="ECO:0000256" key="6">
    <source>
        <dbReference type="ARBA" id="ARBA00022691"/>
    </source>
</evidence>
<evidence type="ECO:0000256" key="1">
    <source>
        <dbReference type="ARBA" id="ARBA00001946"/>
    </source>
</evidence>
<keyword evidence="9" id="KW-0694">RNA-binding</keyword>
<dbReference type="Gene3D" id="3.40.50.150">
    <property type="entry name" value="Vaccinia Virus protein VP39"/>
    <property type="match status" value="1"/>
</dbReference>
<dbReference type="EC" id="2.1.1.386" evidence="11"/>
<reference evidence="13" key="1">
    <citation type="submission" date="2023-06" db="EMBL/GenBank/DDBJ databases">
        <authorList>
            <person name="Delattre M."/>
        </authorList>
    </citation>
    <scope>NUCLEOTIDE SEQUENCE</scope>
    <source>
        <strain evidence="13">AF72</strain>
    </source>
</reference>
<organism evidence="13 14">
    <name type="scientific">Mesorhabditis spiculigera</name>
    <dbReference type="NCBI Taxonomy" id="96644"/>
    <lineage>
        <taxon>Eukaryota</taxon>
        <taxon>Metazoa</taxon>
        <taxon>Ecdysozoa</taxon>
        <taxon>Nematoda</taxon>
        <taxon>Chromadorea</taxon>
        <taxon>Rhabditida</taxon>
        <taxon>Rhabditina</taxon>
        <taxon>Rhabditomorpha</taxon>
        <taxon>Rhabditoidea</taxon>
        <taxon>Rhabditidae</taxon>
        <taxon>Mesorhabditinae</taxon>
        <taxon>Mesorhabditis</taxon>
    </lineage>
</organism>
<evidence type="ECO:0000256" key="9">
    <source>
        <dbReference type="ARBA" id="ARBA00022884"/>
    </source>
</evidence>
<dbReference type="SUPFAM" id="SSF53335">
    <property type="entry name" value="S-adenosyl-L-methionine-dependent methyltransferases"/>
    <property type="match status" value="1"/>
</dbReference>
<dbReference type="AlphaFoldDB" id="A0AA36CYP3"/>
<keyword evidence="14" id="KW-1185">Reference proteome</keyword>
<dbReference type="GO" id="GO:0005634">
    <property type="term" value="C:nucleus"/>
    <property type="evidence" value="ECO:0007669"/>
    <property type="project" value="TreeGrafter"/>
</dbReference>
<evidence type="ECO:0000256" key="5">
    <source>
        <dbReference type="ARBA" id="ARBA00022679"/>
    </source>
</evidence>
<comment type="caution">
    <text evidence="13">The sequence shown here is derived from an EMBL/GenBank/DDBJ whole genome shotgun (WGS) entry which is preliminary data.</text>
</comment>
<dbReference type="PANTHER" id="PTHR21404:SF3">
    <property type="entry name" value="SMALL RNA 2'-O-METHYLTRANSFERASE"/>
    <property type="match status" value="1"/>
</dbReference>
<evidence type="ECO:0000313" key="14">
    <source>
        <dbReference type="Proteomes" id="UP001177023"/>
    </source>
</evidence>
<keyword evidence="5" id="KW-0808">Transferase</keyword>
<evidence type="ECO:0000256" key="3">
    <source>
        <dbReference type="ARBA" id="ARBA00021330"/>
    </source>
</evidence>
<protein>
    <recommendedName>
        <fullName evidence="3">Small RNA 2'-O-methyltransferase</fullName>
        <ecNumber evidence="11">2.1.1.386</ecNumber>
    </recommendedName>
</protein>
<dbReference type="EMBL" id="CATQJA010002651">
    <property type="protein sequence ID" value="CAJ0577520.1"/>
    <property type="molecule type" value="Genomic_DNA"/>
</dbReference>
<dbReference type="InterPro" id="IPR026610">
    <property type="entry name" value="Hen1"/>
</dbReference>
<feature type="non-terminal residue" evidence="13">
    <location>
        <position position="445"/>
    </location>
</feature>
<keyword evidence="4" id="KW-0489">Methyltransferase</keyword>
<evidence type="ECO:0000256" key="2">
    <source>
        <dbReference type="ARBA" id="ARBA00009026"/>
    </source>
</evidence>
<keyword evidence="6" id="KW-0949">S-adenosyl-L-methionine</keyword>